<dbReference type="Proteomes" id="UP000039865">
    <property type="component" value="Unassembled WGS sequence"/>
</dbReference>
<gene>
    <name evidence="1" type="primary">Contig13237.g14123</name>
    <name evidence="1" type="ORF">STYLEM_11774</name>
</gene>
<reference evidence="1 2" key="1">
    <citation type="submission" date="2014-06" db="EMBL/GenBank/DDBJ databases">
        <authorList>
            <person name="Swart Estienne"/>
        </authorList>
    </citation>
    <scope>NUCLEOTIDE SEQUENCE [LARGE SCALE GENOMIC DNA]</scope>
    <source>
        <strain evidence="1 2">130c</strain>
    </source>
</reference>
<name>A0A078AKJ5_STYLE</name>
<evidence type="ECO:0000313" key="2">
    <source>
        <dbReference type="Proteomes" id="UP000039865"/>
    </source>
</evidence>
<accession>A0A078AKJ5</accession>
<keyword evidence="2" id="KW-1185">Reference proteome</keyword>
<evidence type="ECO:0000313" key="1">
    <source>
        <dbReference type="EMBL" id="CDW82739.1"/>
    </source>
</evidence>
<protein>
    <submittedName>
        <fullName evidence="1">Uncharacterized protein</fullName>
    </submittedName>
</protein>
<sequence length="110" mass="12406">MNGHRRNENGSQRITVLWKDSTANTNYMKKIMSFANSAVSCKNEVSIRKLVTFSSKKSDRPYSSQGIQVQLKKVNLSMRVIRINVQASIIVQMGNLDLMLESILMILSGN</sequence>
<organism evidence="1 2">
    <name type="scientific">Stylonychia lemnae</name>
    <name type="common">Ciliate</name>
    <dbReference type="NCBI Taxonomy" id="5949"/>
    <lineage>
        <taxon>Eukaryota</taxon>
        <taxon>Sar</taxon>
        <taxon>Alveolata</taxon>
        <taxon>Ciliophora</taxon>
        <taxon>Intramacronucleata</taxon>
        <taxon>Spirotrichea</taxon>
        <taxon>Stichotrichia</taxon>
        <taxon>Sporadotrichida</taxon>
        <taxon>Oxytrichidae</taxon>
        <taxon>Stylonychinae</taxon>
        <taxon>Stylonychia</taxon>
    </lineage>
</organism>
<dbReference type="InParanoid" id="A0A078AKJ5"/>
<dbReference type="AlphaFoldDB" id="A0A078AKJ5"/>
<dbReference type="EMBL" id="CCKQ01011201">
    <property type="protein sequence ID" value="CDW82739.1"/>
    <property type="molecule type" value="Genomic_DNA"/>
</dbReference>
<proteinExistence type="predicted"/>